<dbReference type="Pfam" id="PF06938">
    <property type="entry name" value="DUF1285_N"/>
    <property type="match status" value="1"/>
</dbReference>
<feature type="region of interest" description="Disordered" evidence="1">
    <location>
        <begin position="1"/>
        <end position="27"/>
    </location>
</feature>
<evidence type="ECO:0000256" key="1">
    <source>
        <dbReference type="SAM" id="MobiDB-lite"/>
    </source>
</evidence>
<dbReference type="EMBL" id="JAWIIJ010000009">
    <property type="protein sequence ID" value="MDV2079887.1"/>
    <property type="molecule type" value="Genomic_DNA"/>
</dbReference>
<keyword evidence="5" id="KW-1185">Reference proteome</keyword>
<evidence type="ECO:0000259" key="3">
    <source>
        <dbReference type="Pfam" id="PF21028"/>
    </source>
</evidence>
<evidence type="ECO:0000259" key="2">
    <source>
        <dbReference type="Pfam" id="PF06938"/>
    </source>
</evidence>
<feature type="domain" description="DUF1285" evidence="3">
    <location>
        <begin position="91"/>
        <end position="182"/>
    </location>
</feature>
<dbReference type="Gene3D" id="2.30.270.10">
    <property type="entry name" value="duf1285 protein"/>
    <property type="match status" value="1"/>
</dbReference>
<comment type="caution">
    <text evidence="4">The sequence shown here is derived from an EMBL/GenBank/DDBJ whole genome shotgun (WGS) entry which is preliminary data.</text>
</comment>
<name>A0ABU3W022_9GAMM</name>
<reference evidence="4 5" key="1">
    <citation type="submission" date="2023-10" db="EMBL/GenBank/DDBJ databases">
        <title>Characteristics and mechanism of a salt-tolerant marine origin heterotrophic nitrifying- aerobic denitrifying bacteria Marinobacter xestospongiae HN1.</title>
        <authorList>
            <person name="Qi R."/>
        </authorList>
    </citation>
    <scope>NUCLEOTIDE SEQUENCE [LARGE SCALE GENOMIC DNA]</scope>
    <source>
        <strain evidence="4 5">HN1</strain>
    </source>
</reference>
<sequence length="183" mass="20629">MSRDPKQLADQIQAAADSGRSRPPLEAWHPELSGDIDIRILRDGTWLYQGEPLKRAAIAQLFSTILRRENDGDYYLVTPVEKWRIQVEDAPLLAHGLEREGEGSEQQLWLTTNMDERLPVGADHPLSVGHYPNSEEPRPVIRVRHGLEARLTTATFYDLAEQVVEQDGQGYGIWSGGEFFPLG</sequence>
<proteinExistence type="predicted"/>
<dbReference type="InterPro" id="IPR048342">
    <property type="entry name" value="DUF1285_C"/>
</dbReference>
<dbReference type="RefSeq" id="WP_316974360.1">
    <property type="nucleotide sequence ID" value="NZ_JAWIIJ010000009.1"/>
</dbReference>
<accession>A0ABU3W022</accession>
<dbReference type="PIRSF" id="PIRSF029557">
    <property type="entry name" value="UCP029557"/>
    <property type="match status" value="1"/>
</dbReference>
<dbReference type="InterPro" id="IPR010707">
    <property type="entry name" value="DUF1285"/>
</dbReference>
<dbReference type="Pfam" id="PF21028">
    <property type="entry name" value="DUF1285_C"/>
    <property type="match status" value="1"/>
</dbReference>
<gene>
    <name evidence="4" type="ORF">RYS15_14450</name>
</gene>
<evidence type="ECO:0000313" key="5">
    <source>
        <dbReference type="Proteomes" id="UP001269819"/>
    </source>
</evidence>
<dbReference type="InterPro" id="IPR023361">
    <property type="entry name" value="DUF1285_beta_roll_sf"/>
</dbReference>
<dbReference type="Proteomes" id="UP001269819">
    <property type="component" value="Unassembled WGS sequence"/>
</dbReference>
<feature type="domain" description="DUF1285" evidence="2">
    <location>
        <begin position="23"/>
        <end position="90"/>
    </location>
</feature>
<dbReference type="Gene3D" id="3.10.540.10">
    <property type="entry name" value="duf1285 like domain"/>
    <property type="match status" value="1"/>
</dbReference>
<protein>
    <submittedName>
        <fullName evidence="4">DUF1285 domain-containing protein</fullName>
    </submittedName>
</protein>
<organism evidence="4 5">
    <name type="scientific">Marinobacter xestospongiae</name>
    <dbReference type="NCBI Taxonomy" id="994319"/>
    <lineage>
        <taxon>Bacteria</taxon>
        <taxon>Pseudomonadati</taxon>
        <taxon>Pseudomonadota</taxon>
        <taxon>Gammaproteobacteria</taxon>
        <taxon>Pseudomonadales</taxon>
        <taxon>Marinobacteraceae</taxon>
        <taxon>Marinobacter</taxon>
    </lineage>
</organism>
<evidence type="ECO:0000313" key="4">
    <source>
        <dbReference type="EMBL" id="MDV2079887.1"/>
    </source>
</evidence>
<dbReference type="InterPro" id="IPR048341">
    <property type="entry name" value="DUF1285_N"/>
</dbReference>